<dbReference type="InterPro" id="IPR044784">
    <property type="entry name" value="At1g01640-like"/>
</dbReference>
<dbReference type="Pfam" id="PF04588">
    <property type="entry name" value="HIG_1_N"/>
    <property type="match status" value="1"/>
</dbReference>
<dbReference type="PROSITE" id="PS50097">
    <property type="entry name" value="BTB"/>
    <property type="match status" value="1"/>
</dbReference>
<organism evidence="10 11">
    <name type="scientific">Vigna mungo</name>
    <name type="common">Black gram</name>
    <name type="synonym">Phaseolus mungo</name>
    <dbReference type="NCBI Taxonomy" id="3915"/>
    <lineage>
        <taxon>Eukaryota</taxon>
        <taxon>Viridiplantae</taxon>
        <taxon>Streptophyta</taxon>
        <taxon>Embryophyta</taxon>
        <taxon>Tracheophyta</taxon>
        <taxon>Spermatophyta</taxon>
        <taxon>Magnoliopsida</taxon>
        <taxon>eudicotyledons</taxon>
        <taxon>Gunneridae</taxon>
        <taxon>Pentapetalae</taxon>
        <taxon>rosids</taxon>
        <taxon>fabids</taxon>
        <taxon>Fabales</taxon>
        <taxon>Fabaceae</taxon>
        <taxon>Papilionoideae</taxon>
        <taxon>50 kb inversion clade</taxon>
        <taxon>NPAAA clade</taxon>
        <taxon>indigoferoid/millettioid clade</taxon>
        <taxon>Phaseoleae</taxon>
        <taxon>Vigna</taxon>
    </lineage>
</organism>
<dbReference type="PANTHER" id="PTHR47274:SF1">
    <property type="entry name" value="BTB_POZ DOMAIN CONTAINING PROTEIN, EXPRESSED"/>
    <property type="match status" value="1"/>
</dbReference>
<comment type="pathway">
    <text evidence="4">Protein modification; protein ubiquitination.</text>
</comment>
<evidence type="ECO:0008006" key="12">
    <source>
        <dbReference type="Google" id="ProtNLM"/>
    </source>
</evidence>
<dbReference type="Pfam" id="PF00651">
    <property type="entry name" value="BTB"/>
    <property type="match status" value="1"/>
</dbReference>
<evidence type="ECO:0000259" key="8">
    <source>
        <dbReference type="PROSITE" id="PS50097"/>
    </source>
</evidence>
<dbReference type="GO" id="GO:0005739">
    <property type="term" value="C:mitochondrion"/>
    <property type="evidence" value="ECO:0007669"/>
    <property type="project" value="UniProtKB-SubCell"/>
</dbReference>
<gene>
    <name evidence="10" type="ORF">V8G54_020562</name>
</gene>
<keyword evidence="7" id="KW-0472">Membrane</keyword>
<dbReference type="PROSITE" id="PS51503">
    <property type="entry name" value="HIG1"/>
    <property type="match status" value="1"/>
</dbReference>
<dbReference type="Gene3D" id="1.25.40.420">
    <property type="match status" value="1"/>
</dbReference>
<name>A0AAQ3RWU1_VIGMU</name>
<keyword evidence="5" id="KW-0812">Transmembrane</keyword>
<protein>
    <recommendedName>
        <fullName evidence="12">BTB/POZ domain-containing protein</fullName>
    </recommendedName>
</protein>
<evidence type="ECO:0000256" key="7">
    <source>
        <dbReference type="ARBA" id="ARBA00023136"/>
    </source>
</evidence>
<dbReference type="SUPFAM" id="SSF54695">
    <property type="entry name" value="POZ domain"/>
    <property type="match status" value="1"/>
</dbReference>
<dbReference type="Proteomes" id="UP001374535">
    <property type="component" value="Chromosome 6"/>
</dbReference>
<evidence type="ECO:0000256" key="3">
    <source>
        <dbReference type="ARBA" id="ARBA00004184"/>
    </source>
</evidence>
<proteinExistence type="predicted"/>
<feature type="domain" description="HIG1" evidence="9">
    <location>
        <begin position="1"/>
        <end position="77"/>
    </location>
</feature>
<evidence type="ECO:0000256" key="2">
    <source>
        <dbReference type="ARBA" id="ARBA00004173"/>
    </source>
</evidence>
<dbReference type="InterPro" id="IPR007667">
    <property type="entry name" value="Hypoxia_induced_domain"/>
</dbReference>
<feature type="domain" description="BTB" evidence="8">
    <location>
        <begin position="189"/>
        <end position="259"/>
    </location>
</feature>
<evidence type="ECO:0000256" key="6">
    <source>
        <dbReference type="ARBA" id="ARBA00022989"/>
    </source>
</evidence>
<evidence type="ECO:0000313" key="10">
    <source>
        <dbReference type="EMBL" id="WVZ07216.1"/>
    </source>
</evidence>
<dbReference type="AlphaFoldDB" id="A0AAQ3RWU1"/>
<reference evidence="10 11" key="1">
    <citation type="journal article" date="2023" name="Life. Sci Alliance">
        <title>Evolutionary insights into 3D genome organization and epigenetic landscape of Vigna mungo.</title>
        <authorList>
            <person name="Junaid A."/>
            <person name="Singh B."/>
            <person name="Bhatia S."/>
        </authorList>
    </citation>
    <scope>NUCLEOTIDE SEQUENCE [LARGE SCALE GENOMIC DNA]</scope>
    <source>
        <strain evidence="10">Urdbean</strain>
    </source>
</reference>
<evidence type="ECO:0000256" key="4">
    <source>
        <dbReference type="ARBA" id="ARBA00004906"/>
    </source>
</evidence>
<evidence type="ECO:0000259" key="9">
    <source>
        <dbReference type="PROSITE" id="PS51503"/>
    </source>
</evidence>
<evidence type="ECO:0000256" key="5">
    <source>
        <dbReference type="ARBA" id="ARBA00022692"/>
    </source>
</evidence>
<dbReference type="SMART" id="SM00225">
    <property type="entry name" value="BTB"/>
    <property type="match status" value="1"/>
</dbReference>
<sequence>MEAVHSWVSEHKLTTIGALWASGIGASLVTYSCKKSPLKPSLRLIHARMHAQALTLAVLSGAAAYHYYEKGSLHPKPEADNISATNFNHLKAEDMDCCVCTTMPLILRPPRNTICGACYEGVRSIINMMSNFETEKVKQVVANPNPNPSPTLDDCIRWCSEHLEQFNQEKEDLVFLSGFVAAFKEQIHTDILVIPGRQGPPIPAHKSVLAARSEIFKNMLECDECKEAPSKSITIPDVKHEELECLLEFLYSGSLGEEKLEKHVYALSQAADKYVIPHLLKHCERYLLRSLSTCNALETLEIADTCSNQKLKETTLDFLVKNIDRVVSSPKFEAFVHRSPHLTVQLVTMAFANAAK</sequence>
<evidence type="ECO:0000313" key="11">
    <source>
        <dbReference type="Proteomes" id="UP001374535"/>
    </source>
</evidence>
<dbReference type="EMBL" id="CP144695">
    <property type="protein sequence ID" value="WVZ07216.1"/>
    <property type="molecule type" value="Genomic_DNA"/>
</dbReference>
<keyword evidence="11" id="KW-1185">Reference proteome</keyword>
<dbReference type="GO" id="GO:0012505">
    <property type="term" value="C:endomembrane system"/>
    <property type="evidence" value="ECO:0007669"/>
    <property type="project" value="UniProtKB-SubCell"/>
</dbReference>
<dbReference type="CDD" id="cd14733">
    <property type="entry name" value="BACK"/>
    <property type="match status" value="1"/>
</dbReference>
<accession>A0AAQ3RWU1</accession>
<evidence type="ECO:0000256" key="1">
    <source>
        <dbReference type="ARBA" id="ARBA00002668"/>
    </source>
</evidence>
<dbReference type="InterPro" id="IPR000210">
    <property type="entry name" value="BTB/POZ_dom"/>
</dbReference>
<comment type="function">
    <text evidence="1">May act as a substrate-specific adapter of an E3 ubiquitin-protein ligase complex (CUL3-RBX1-BTB) which mediates the ubiquitination and subsequent proteasomal degradation of target proteins.</text>
</comment>
<dbReference type="Gene3D" id="3.30.710.10">
    <property type="entry name" value="Potassium Channel Kv1.1, Chain A"/>
    <property type="match status" value="1"/>
</dbReference>
<dbReference type="PANTHER" id="PTHR47274">
    <property type="entry name" value="BTB/POZ DOMAIN CONTAINING PROTEIN, EXPRESSED-RELATED"/>
    <property type="match status" value="1"/>
</dbReference>
<dbReference type="InterPro" id="IPR011333">
    <property type="entry name" value="SKP1/BTB/POZ_sf"/>
</dbReference>
<comment type="subcellular location">
    <subcellularLocation>
        <location evidence="3">Endomembrane system</location>
        <topology evidence="3">Peripheral membrane protein</topology>
    </subcellularLocation>
    <subcellularLocation>
        <location evidence="2">Mitochondrion</location>
    </subcellularLocation>
</comment>
<keyword evidence="6" id="KW-1133">Transmembrane helix</keyword>